<protein>
    <submittedName>
        <fullName evidence="3">NDP-hexose 2,3-dehydratase</fullName>
    </submittedName>
</protein>
<dbReference type="Pfam" id="PF03559">
    <property type="entry name" value="Hexose_dehydrat"/>
    <property type="match status" value="2"/>
</dbReference>
<keyword evidence="4" id="KW-1185">Reference proteome</keyword>
<name>A0ABX1HA84_9ACTN</name>
<evidence type="ECO:0000313" key="3">
    <source>
        <dbReference type="EMBL" id="NKI45238.1"/>
    </source>
</evidence>
<evidence type="ECO:0000256" key="1">
    <source>
        <dbReference type="SAM" id="MobiDB-lite"/>
    </source>
</evidence>
<feature type="region of interest" description="Disordered" evidence="1">
    <location>
        <begin position="252"/>
        <end position="278"/>
    </location>
</feature>
<feature type="domain" description="dTDP-4-dehydro-6-deoxy-alpha-D-glucopyranose 2,3-dehydratase" evidence="2">
    <location>
        <begin position="277"/>
        <end position="477"/>
    </location>
</feature>
<gene>
    <name evidence="3" type="ORF">HFV08_29160</name>
</gene>
<organism evidence="3 4">
    <name type="scientific">Streptomyces physcomitrii</name>
    <dbReference type="NCBI Taxonomy" id="2724184"/>
    <lineage>
        <taxon>Bacteria</taxon>
        <taxon>Bacillati</taxon>
        <taxon>Actinomycetota</taxon>
        <taxon>Actinomycetes</taxon>
        <taxon>Kitasatosporales</taxon>
        <taxon>Streptomycetaceae</taxon>
        <taxon>Streptomyces</taxon>
    </lineage>
</organism>
<dbReference type="Proteomes" id="UP000772196">
    <property type="component" value="Unassembled WGS sequence"/>
</dbReference>
<dbReference type="Gene3D" id="3.90.79.40">
    <property type="entry name" value="EvaA sugar 2,3-dehydratase subunit"/>
    <property type="match status" value="2"/>
</dbReference>
<evidence type="ECO:0000313" key="4">
    <source>
        <dbReference type="Proteomes" id="UP000772196"/>
    </source>
</evidence>
<proteinExistence type="predicted"/>
<dbReference type="InterPro" id="IPR038153">
    <property type="entry name" value="EvaA-like_sf"/>
</dbReference>
<dbReference type="InterPro" id="IPR005212">
    <property type="entry name" value="EvaA-like"/>
</dbReference>
<feature type="domain" description="dTDP-4-dehydro-6-deoxy-alpha-D-glucopyranose 2,3-dehydratase" evidence="2">
    <location>
        <begin position="27"/>
        <end position="231"/>
    </location>
</feature>
<reference evidence="3 4" key="1">
    <citation type="submission" date="2020-04" db="EMBL/GenBank/DDBJ databases">
        <title>Phylogenetic Diversity and Antibacterial Activity against Ralstonia solanacearum of Endophytic Actinomycete Isolated from Moss.</title>
        <authorList>
            <person name="Zhuang X."/>
        </authorList>
    </citation>
    <scope>NUCLEOTIDE SEQUENCE [LARGE SCALE GENOMIC DNA]</scope>
    <source>
        <strain evidence="3 4">LD120</strain>
    </source>
</reference>
<accession>A0ABX1HA84</accession>
<comment type="caution">
    <text evidence="3">The sequence shown here is derived from an EMBL/GenBank/DDBJ whole genome shotgun (WGS) entry which is preliminary data.</text>
</comment>
<sequence length="486" mass="55792">MGMVTSTLHRRLTRSAAALDSPQTQLTEFHRWFNDRVDADKSRIDIIEFDRLNGWHFHPDTGNLTHESGRFFTVEGLSTDMPGAPVEHWEQPILHQPEIGILGILVKDFAGIPHFLMQAKMEPGNHGPLQISPTVQATRSNYTRVHRGKPVPYLEYFQHPDRHHILADTRQSEQGTWFLRKRNRNMLIEVSPDTDIPLLDGYRWLTLGQIRHLLTHDNLINMDSRSVLALLPHPPANHHGTPYLDEADHEALHTHGGDHKRKADARSRQDSVHPDPDIHSWITTQRTERTVTTQRIPLKNLPHWHQTPHRITHETGRYFNVMAVDVTTHNREIARWTQPMIEPHGPGVAAFLLAHHEGTPHVLVQARAEPGYTDTVELAPTIQYTPRNYAHLPAHHQPPHLDHLTPGSPHRTLYDTLLSEEGGRFYHADNRYLIIETALNPDHETPDHRWISLPQLQQLAHHSHYLNIETRTLLTCLHTLHQPAGG</sequence>
<evidence type="ECO:0000259" key="2">
    <source>
        <dbReference type="Pfam" id="PF03559"/>
    </source>
</evidence>
<feature type="compositionally biased region" description="Basic and acidic residues" evidence="1">
    <location>
        <begin position="264"/>
        <end position="278"/>
    </location>
</feature>
<dbReference type="EMBL" id="JAAWWP010000029">
    <property type="protein sequence ID" value="NKI45238.1"/>
    <property type="molecule type" value="Genomic_DNA"/>
</dbReference>